<proteinExistence type="predicted"/>
<feature type="region of interest" description="Disordered" evidence="1">
    <location>
        <begin position="476"/>
        <end position="501"/>
    </location>
</feature>
<name>A0A178XKT0_9HYPH</name>
<feature type="region of interest" description="Disordered" evidence="1">
    <location>
        <begin position="565"/>
        <end position="598"/>
    </location>
</feature>
<dbReference type="OrthoDB" id="7784537at2"/>
<evidence type="ECO:0000313" key="3">
    <source>
        <dbReference type="Proteomes" id="UP000094025"/>
    </source>
</evidence>
<dbReference type="Gene3D" id="3.30.870.10">
    <property type="entry name" value="Endonuclease Chain A"/>
    <property type="match status" value="1"/>
</dbReference>
<comment type="caution">
    <text evidence="2">The sequence shown here is derived from an EMBL/GenBank/DDBJ whole genome shotgun (WGS) entry which is preliminary data.</text>
</comment>
<protein>
    <recommendedName>
        <fullName evidence="4">PLD phosphodiesterase domain-containing protein</fullName>
    </recommendedName>
</protein>
<dbReference type="CDD" id="cd09117">
    <property type="entry name" value="PLDc_Bfil_DEXD_like"/>
    <property type="match status" value="1"/>
</dbReference>
<dbReference type="AlphaFoldDB" id="A0A178XKT0"/>
<reference evidence="2 3" key="1">
    <citation type="journal article" date="2016" name="Int. J. Syst. Evol. Microbiol.">
        <title>Ensifer glycinis sp. nov., an novel rhizobial species associated with Glycine spp.</title>
        <authorList>
            <person name="Yan H."/>
            <person name="Yan J."/>
            <person name="Sui X.H."/>
            <person name="Wang E.T."/>
            <person name="Chen W.X."/>
            <person name="Zhang X.X."/>
            <person name="Chen W.F."/>
        </authorList>
    </citation>
    <scope>NUCLEOTIDE SEQUENCE [LARGE SCALE GENOMIC DNA]</scope>
    <source>
        <strain evidence="2 3">CCBAU 23380</strain>
    </source>
</reference>
<keyword evidence="3" id="KW-1185">Reference proteome</keyword>
<accession>A0A178XKT0</accession>
<dbReference type="Proteomes" id="UP000094025">
    <property type="component" value="Unassembled WGS sequence"/>
</dbReference>
<evidence type="ECO:0000313" key="2">
    <source>
        <dbReference type="EMBL" id="OAP35838.1"/>
    </source>
</evidence>
<gene>
    <name evidence="2" type="ORF">AU381_16790</name>
</gene>
<dbReference type="RefSeq" id="WP_064244259.1">
    <property type="nucleotide sequence ID" value="NZ_LPUX01000065.1"/>
</dbReference>
<organism evidence="2 3">
    <name type="scientific">Sinorhizobium glycinis</name>
    <dbReference type="NCBI Taxonomy" id="1472378"/>
    <lineage>
        <taxon>Bacteria</taxon>
        <taxon>Pseudomonadati</taxon>
        <taxon>Pseudomonadota</taxon>
        <taxon>Alphaproteobacteria</taxon>
        <taxon>Hyphomicrobiales</taxon>
        <taxon>Rhizobiaceae</taxon>
        <taxon>Sinorhizobium/Ensifer group</taxon>
        <taxon>Sinorhizobium</taxon>
    </lineage>
</organism>
<evidence type="ECO:0000256" key="1">
    <source>
        <dbReference type="SAM" id="MobiDB-lite"/>
    </source>
</evidence>
<dbReference type="STRING" id="1472378.AU381_16790"/>
<dbReference type="EMBL" id="LPUX01000065">
    <property type="protein sequence ID" value="OAP35838.1"/>
    <property type="molecule type" value="Genomic_DNA"/>
</dbReference>
<sequence>MRYFDVFGESGFHSAFMTTYAFSAQAFEDVPFPKLRGAGCRNIAVLADRAMLNTSFRDYGAPRYAGALYHVAKISVDGAFHPKLTLFLGAEKGRLLIGSANLTALGLAGNKELVADIRFSADDGKYASLFGQAINYIRRYVPAEDPWLPEALGRAFRYSPWLGDAASTSTPVNQDLLLLADGPDRTILDQIEEATADDEIEQLVVMSPYWDAKLEGLARLRSIFGMPPTDLLIDKTTAQFPATELAGAIGIQLFDLKDESSARFVHAKLIVALGKKWDHVVAGSMNCSLPALLGPIVEWGNAELGIYKRVEKGAALQALKLDGYRQTPIDPGDVPQRITASDLRNEAHIIDGGLFELRGQNLRWRPPAHLPNRPLAVQLYDRDGAKIGDQIPIGASPRSSWELAVADTRPRTAEIFFADGGRSAPTVIVDLDALIVRTIPPHRGKKRRIADLIDETTYEDLFLLQAINELETLDLAEQPEQDPRHGTAHYPRNGSEERPAMRTMSYEAFVAARSRAKAEDQRQAALLSKRQDGCADLVSMCLNRLIGLVAADFSAEDEADLRRQEEVDLRYTEPSSDQEEERKKEAAANKAEGGATRQRVRATARKILDAIAAFEQRTRSLAGHRIKTTELVRLRTLLQIVLAYAQPAGGDSSDLHVLPIQGKSEDWPRLLGRLLNLHFKTMHALHILDVEADENEQQRVLEYLAVARYAAHAAVTGARLATSANPVLKPLAQLAKDVDSQVKAVIQFQANDMQVCTEINARLNERFAKKLGIAAVPLL</sequence>
<evidence type="ECO:0008006" key="4">
    <source>
        <dbReference type="Google" id="ProtNLM"/>
    </source>
</evidence>